<dbReference type="STRING" id="1742973.COMA2_10232"/>
<dbReference type="AlphaFoldDB" id="A0A0S4L1W4"/>
<evidence type="ECO:0000313" key="2">
    <source>
        <dbReference type="Proteomes" id="UP000198736"/>
    </source>
</evidence>
<keyword evidence="2" id="KW-1185">Reference proteome</keyword>
<sequence>MRDTKARLDSYSSVSAEKGREYLKGLLDFDPARRHYAACKMWKKNFLFRAAESAPLTESENELFHDTEPALDSAGLVLDKFLSVWVQGEGTEEKPSSFTNLYVRTAMLDVKKHVSLLQPLQGRTHQIKQLLTREQKQFLRQWLQVHAPQAWESSEDQFRDLFELE</sequence>
<proteinExistence type="predicted"/>
<dbReference type="Proteomes" id="UP000198736">
    <property type="component" value="Unassembled WGS sequence"/>
</dbReference>
<dbReference type="RefSeq" id="WP_245630796.1">
    <property type="nucleotide sequence ID" value="NZ_CZPZ01000001.1"/>
</dbReference>
<evidence type="ECO:0000313" key="1">
    <source>
        <dbReference type="EMBL" id="CUS31676.1"/>
    </source>
</evidence>
<name>A0A0S4L1W4_9BACT</name>
<dbReference type="EMBL" id="CZPZ01000001">
    <property type="protein sequence ID" value="CUS31676.1"/>
    <property type="molecule type" value="Genomic_DNA"/>
</dbReference>
<reference evidence="2" key="1">
    <citation type="submission" date="2015-10" db="EMBL/GenBank/DDBJ databases">
        <authorList>
            <person name="Luecker S."/>
            <person name="Luecker S."/>
        </authorList>
    </citation>
    <scope>NUCLEOTIDE SEQUENCE [LARGE SCALE GENOMIC DNA]</scope>
</reference>
<organism evidence="1 2">
    <name type="scientific">Candidatus Nitrospira nitrificans</name>
    <dbReference type="NCBI Taxonomy" id="1742973"/>
    <lineage>
        <taxon>Bacteria</taxon>
        <taxon>Pseudomonadati</taxon>
        <taxon>Nitrospirota</taxon>
        <taxon>Nitrospiria</taxon>
        <taxon>Nitrospirales</taxon>
        <taxon>Nitrospiraceae</taxon>
        <taxon>Nitrospira</taxon>
    </lineage>
</organism>
<protein>
    <submittedName>
        <fullName evidence="1">Uncharacterized protein</fullName>
    </submittedName>
</protein>
<accession>A0A0S4L1W4</accession>
<gene>
    <name evidence="1" type="ORF">COMA2_10232</name>
</gene>